<dbReference type="InterPro" id="IPR001079">
    <property type="entry name" value="Galectin_CRD"/>
</dbReference>
<keyword evidence="1 2" id="KW-0430">Lectin</keyword>
<dbReference type="FunCoup" id="B4NIN7">
    <property type="interactions" value="4"/>
</dbReference>
<dbReference type="OrthoDB" id="8443340at2759"/>
<keyword evidence="5" id="KW-1185">Reference proteome</keyword>
<organism evidence="4 5">
    <name type="scientific">Drosophila willistoni</name>
    <name type="common">Fruit fly</name>
    <dbReference type="NCBI Taxonomy" id="7260"/>
    <lineage>
        <taxon>Eukaryota</taxon>
        <taxon>Metazoa</taxon>
        <taxon>Ecdysozoa</taxon>
        <taxon>Arthropoda</taxon>
        <taxon>Hexapoda</taxon>
        <taxon>Insecta</taxon>
        <taxon>Pterygota</taxon>
        <taxon>Neoptera</taxon>
        <taxon>Endopterygota</taxon>
        <taxon>Diptera</taxon>
        <taxon>Brachycera</taxon>
        <taxon>Muscomorpha</taxon>
        <taxon>Ephydroidea</taxon>
        <taxon>Drosophilidae</taxon>
        <taxon>Drosophila</taxon>
        <taxon>Sophophora</taxon>
    </lineage>
</organism>
<dbReference type="OMA" id="QFALAYN"/>
<gene>
    <name evidence="4" type="primary">Dwil\GK13510</name>
    <name evidence="4" type="ORF">Dwil_GK13510</name>
</gene>
<dbReference type="EMBL" id="CH964272">
    <property type="protein sequence ID" value="EDW83751.1"/>
    <property type="molecule type" value="Genomic_DNA"/>
</dbReference>
<dbReference type="Gene3D" id="2.60.120.200">
    <property type="match status" value="1"/>
</dbReference>
<dbReference type="InParanoid" id="B4NIN7"/>
<dbReference type="GO" id="GO:0030246">
    <property type="term" value="F:carbohydrate binding"/>
    <property type="evidence" value="ECO:0007669"/>
    <property type="project" value="UniProtKB-UniRule"/>
</dbReference>
<dbReference type="eggNOG" id="ENOG502T13D">
    <property type="taxonomic scope" value="Eukaryota"/>
</dbReference>
<dbReference type="AlphaFoldDB" id="B4NIN7"/>
<dbReference type="SMART" id="SM00908">
    <property type="entry name" value="Gal-bind_lectin"/>
    <property type="match status" value="1"/>
</dbReference>
<dbReference type="HOGENOM" id="CLU_1760686_0_0_1"/>
<proteinExistence type="predicted"/>
<dbReference type="PROSITE" id="PS51304">
    <property type="entry name" value="GALECTIN"/>
    <property type="match status" value="1"/>
</dbReference>
<feature type="domain" description="Galectin" evidence="3">
    <location>
        <begin position="9"/>
        <end position="146"/>
    </location>
</feature>
<dbReference type="PhylomeDB" id="B4NIN7"/>
<evidence type="ECO:0000256" key="1">
    <source>
        <dbReference type="ARBA" id="ARBA00022734"/>
    </source>
</evidence>
<dbReference type="InterPro" id="IPR013320">
    <property type="entry name" value="ConA-like_dom_sf"/>
</dbReference>
<accession>B4NIN7</accession>
<dbReference type="SMR" id="B4NIN7"/>
<evidence type="ECO:0000313" key="5">
    <source>
        <dbReference type="Proteomes" id="UP000007798"/>
    </source>
</evidence>
<dbReference type="Proteomes" id="UP000007798">
    <property type="component" value="Unassembled WGS sequence"/>
</dbReference>
<sequence>MPNVKYLCVLPTVEKDTDRLTKLTVRGTLTGNPQEFSVNFVNDPTCTDNITYHFKVLVRLQTIIENYKQKGEWSLSHKETYLNIFDETDFYLEFTLDYANSTIVVYQLRDSGHNFICEYNTLFDLTEIQAVQIWGDVQKINLFAMGYD</sequence>
<dbReference type="Pfam" id="PF00337">
    <property type="entry name" value="Gal-bind_lectin"/>
    <property type="match status" value="1"/>
</dbReference>
<evidence type="ECO:0000256" key="2">
    <source>
        <dbReference type="RuleBase" id="RU102079"/>
    </source>
</evidence>
<reference evidence="4 5" key="1">
    <citation type="journal article" date="2007" name="Nature">
        <title>Evolution of genes and genomes on the Drosophila phylogeny.</title>
        <authorList>
            <consortium name="Drosophila 12 Genomes Consortium"/>
            <person name="Clark A.G."/>
            <person name="Eisen M.B."/>
            <person name="Smith D.R."/>
            <person name="Bergman C.M."/>
            <person name="Oliver B."/>
            <person name="Markow T.A."/>
            <person name="Kaufman T.C."/>
            <person name="Kellis M."/>
            <person name="Gelbart W."/>
            <person name="Iyer V.N."/>
            <person name="Pollard D.A."/>
            <person name="Sackton T.B."/>
            <person name="Larracuente A.M."/>
            <person name="Singh N.D."/>
            <person name="Abad J.P."/>
            <person name="Abt D.N."/>
            <person name="Adryan B."/>
            <person name="Aguade M."/>
            <person name="Akashi H."/>
            <person name="Anderson W.W."/>
            <person name="Aquadro C.F."/>
            <person name="Ardell D.H."/>
            <person name="Arguello R."/>
            <person name="Artieri C.G."/>
            <person name="Barbash D.A."/>
            <person name="Barker D."/>
            <person name="Barsanti P."/>
            <person name="Batterham P."/>
            <person name="Batzoglou S."/>
            <person name="Begun D."/>
            <person name="Bhutkar A."/>
            <person name="Blanco E."/>
            <person name="Bosak S.A."/>
            <person name="Bradley R.K."/>
            <person name="Brand A.D."/>
            <person name="Brent M.R."/>
            <person name="Brooks A.N."/>
            <person name="Brown R.H."/>
            <person name="Butlin R.K."/>
            <person name="Caggese C."/>
            <person name="Calvi B.R."/>
            <person name="Bernardo de Carvalho A."/>
            <person name="Caspi A."/>
            <person name="Castrezana S."/>
            <person name="Celniker S.E."/>
            <person name="Chang J.L."/>
            <person name="Chapple C."/>
            <person name="Chatterji S."/>
            <person name="Chinwalla A."/>
            <person name="Civetta A."/>
            <person name="Clifton S.W."/>
            <person name="Comeron J.M."/>
            <person name="Costello J.C."/>
            <person name="Coyne J.A."/>
            <person name="Daub J."/>
            <person name="David R.G."/>
            <person name="Delcher A.L."/>
            <person name="Delehaunty K."/>
            <person name="Do C.B."/>
            <person name="Ebling H."/>
            <person name="Edwards K."/>
            <person name="Eickbush T."/>
            <person name="Evans J.D."/>
            <person name="Filipski A."/>
            <person name="Findeiss S."/>
            <person name="Freyhult E."/>
            <person name="Fulton L."/>
            <person name="Fulton R."/>
            <person name="Garcia A.C."/>
            <person name="Gardiner A."/>
            <person name="Garfield D.A."/>
            <person name="Garvin B.E."/>
            <person name="Gibson G."/>
            <person name="Gilbert D."/>
            <person name="Gnerre S."/>
            <person name="Godfrey J."/>
            <person name="Good R."/>
            <person name="Gotea V."/>
            <person name="Gravely B."/>
            <person name="Greenberg A.J."/>
            <person name="Griffiths-Jones S."/>
            <person name="Gross S."/>
            <person name="Guigo R."/>
            <person name="Gustafson E.A."/>
            <person name="Haerty W."/>
            <person name="Hahn M.W."/>
            <person name="Halligan D.L."/>
            <person name="Halpern A.L."/>
            <person name="Halter G.M."/>
            <person name="Han M.V."/>
            <person name="Heger A."/>
            <person name="Hillier L."/>
            <person name="Hinrichs A.S."/>
            <person name="Holmes I."/>
            <person name="Hoskins R.A."/>
            <person name="Hubisz M.J."/>
            <person name="Hultmark D."/>
            <person name="Huntley M.A."/>
            <person name="Jaffe D.B."/>
            <person name="Jagadeeshan S."/>
            <person name="Jeck W.R."/>
            <person name="Johnson J."/>
            <person name="Jones C.D."/>
            <person name="Jordan W.C."/>
            <person name="Karpen G.H."/>
            <person name="Kataoka E."/>
            <person name="Keightley P.D."/>
            <person name="Kheradpour P."/>
            <person name="Kirkness E.F."/>
            <person name="Koerich L.B."/>
            <person name="Kristiansen K."/>
            <person name="Kudrna D."/>
            <person name="Kulathinal R.J."/>
            <person name="Kumar S."/>
            <person name="Kwok R."/>
            <person name="Lander E."/>
            <person name="Langley C.H."/>
            <person name="Lapoint R."/>
            <person name="Lazzaro B.P."/>
            <person name="Lee S.J."/>
            <person name="Levesque L."/>
            <person name="Li R."/>
            <person name="Lin C.F."/>
            <person name="Lin M.F."/>
            <person name="Lindblad-Toh K."/>
            <person name="Llopart A."/>
            <person name="Long M."/>
            <person name="Low L."/>
            <person name="Lozovsky E."/>
            <person name="Lu J."/>
            <person name="Luo M."/>
            <person name="Machado C.A."/>
            <person name="Makalowski W."/>
            <person name="Marzo M."/>
            <person name="Matsuda M."/>
            <person name="Matzkin L."/>
            <person name="McAllister B."/>
            <person name="McBride C.S."/>
            <person name="McKernan B."/>
            <person name="McKernan K."/>
            <person name="Mendez-Lago M."/>
            <person name="Minx P."/>
            <person name="Mollenhauer M.U."/>
            <person name="Montooth K."/>
            <person name="Mount S.M."/>
            <person name="Mu X."/>
            <person name="Myers E."/>
            <person name="Negre B."/>
            <person name="Newfeld S."/>
            <person name="Nielsen R."/>
            <person name="Noor M.A."/>
            <person name="O'Grady P."/>
            <person name="Pachter L."/>
            <person name="Papaceit M."/>
            <person name="Parisi M.J."/>
            <person name="Parisi M."/>
            <person name="Parts L."/>
            <person name="Pedersen J.S."/>
            <person name="Pesole G."/>
            <person name="Phillippy A.M."/>
            <person name="Ponting C.P."/>
            <person name="Pop M."/>
            <person name="Porcelli D."/>
            <person name="Powell J.R."/>
            <person name="Prohaska S."/>
            <person name="Pruitt K."/>
            <person name="Puig M."/>
            <person name="Quesneville H."/>
            <person name="Ram K.R."/>
            <person name="Rand D."/>
            <person name="Rasmussen M.D."/>
            <person name="Reed L.K."/>
            <person name="Reenan R."/>
            <person name="Reily A."/>
            <person name="Remington K.A."/>
            <person name="Rieger T.T."/>
            <person name="Ritchie M.G."/>
            <person name="Robin C."/>
            <person name="Rogers Y.H."/>
            <person name="Rohde C."/>
            <person name="Rozas J."/>
            <person name="Rubenfield M.J."/>
            <person name="Ruiz A."/>
            <person name="Russo S."/>
            <person name="Salzberg S.L."/>
            <person name="Sanchez-Gracia A."/>
            <person name="Saranga D.J."/>
            <person name="Sato H."/>
            <person name="Schaeffer S.W."/>
            <person name="Schatz M.C."/>
            <person name="Schlenke T."/>
            <person name="Schwartz R."/>
            <person name="Segarra C."/>
            <person name="Singh R.S."/>
            <person name="Sirot L."/>
            <person name="Sirota M."/>
            <person name="Sisneros N.B."/>
            <person name="Smith C.D."/>
            <person name="Smith T.F."/>
            <person name="Spieth J."/>
            <person name="Stage D.E."/>
            <person name="Stark A."/>
            <person name="Stephan W."/>
            <person name="Strausberg R.L."/>
            <person name="Strempel S."/>
            <person name="Sturgill D."/>
            <person name="Sutton G."/>
            <person name="Sutton G.G."/>
            <person name="Tao W."/>
            <person name="Teichmann S."/>
            <person name="Tobari Y.N."/>
            <person name="Tomimura Y."/>
            <person name="Tsolas J.M."/>
            <person name="Valente V.L."/>
            <person name="Venter E."/>
            <person name="Venter J.C."/>
            <person name="Vicario S."/>
            <person name="Vieira F.G."/>
            <person name="Vilella A.J."/>
            <person name="Villasante A."/>
            <person name="Walenz B."/>
            <person name="Wang J."/>
            <person name="Wasserman M."/>
            <person name="Watts T."/>
            <person name="Wilson D."/>
            <person name="Wilson R.K."/>
            <person name="Wing R.A."/>
            <person name="Wolfner M.F."/>
            <person name="Wong A."/>
            <person name="Wong G.K."/>
            <person name="Wu C.I."/>
            <person name="Wu G."/>
            <person name="Yamamoto D."/>
            <person name="Yang H.P."/>
            <person name="Yang S.P."/>
            <person name="Yorke J.A."/>
            <person name="Yoshida K."/>
            <person name="Zdobnov E."/>
            <person name="Zhang P."/>
            <person name="Zhang Y."/>
            <person name="Zimin A.V."/>
            <person name="Baldwin J."/>
            <person name="Abdouelleil A."/>
            <person name="Abdulkadir J."/>
            <person name="Abebe A."/>
            <person name="Abera B."/>
            <person name="Abreu J."/>
            <person name="Acer S.C."/>
            <person name="Aftuck L."/>
            <person name="Alexander A."/>
            <person name="An P."/>
            <person name="Anderson E."/>
            <person name="Anderson S."/>
            <person name="Arachi H."/>
            <person name="Azer M."/>
            <person name="Bachantsang P."/>
            <person name="Barry A."/>
            <person name="Bayul T."/>
            <person name="Berlin A."/>
            <person name="Bessette D."/>
            <person name="Bloom T."/>
            <person name="Blye J."/>
            <person name="Boguslavskiy L."/>
            <person name="Bonnet C."/>
            <person name="Boukhgalter B."/>
            <person name="Bourzgui I."/>
            <person name="Brown A."/>
            <person name="Cahill P."/>
            <person name="Channer S."/>
            <person name="Cheshatsang Y."/>
            <person name="Chuda L."/>
            <person name="Citroen M."/>
            <person name="Collymore A."/>
            <person name="Cooke P."/>
            <person name="Costello M."/>
            <person name="D'Aco K."/>
            <person name="Daza R."/>
            <person name="De Haan G."/>
            <person name="DeGray S."/>
            <person name="DeMaso C."/>
            <person name="Dhargay N."/>
            <person name="Dooley K."/>
            <person name="Dooley E."/>
            <person name="Doricent M."/>
            <person name="Dorje P."/>
            <person name="Dorjee K."/>
            <person name="Dupes A."/>
            <person name="Elong R."/>
            <person name="Falk J."/>
            <person name="Farina A."/>
            <person name="Faro S."/>
            <person name="Ferguson D."/>
            <person name="Fisher S."/>
            <person name="Foley C.D."/>
            <person name="Franke A."/>
            <person name="Friedrich D."/>
            <person name="Gadbois L."/>
            <person name="Gearin G."/>
            <person name="Gearin C.R."/>
            <person name="Giannoukos G."/>
            <person name="Goode T."/>
            <person name="Graham J."/>
            <person name="Grandbois E."/>
            <person name="Grewal S."/>
            <person name="Gyaltsen K."/>
            <person name="Hafez N."/>
            <person name="Hagos B."/>
            <person name="Hall J."/>
            <person name="Henson C."/>
            <person name="Hollinger A."/>
            <person name="Honan T."/>
            <person name="Huard M.D."/>
            <person name="Hughes L."/>
            <person name="Hurhula B."/>
            <person name="Husby M.E."/>
            <person name="Kamat A."/>
            <person name="Kanga B."/>
            <person name="Kashin S."/>
            <person name="Khazanovich D."/>
            <person name="Kisner P."/>
            <person name="Lance K."/>
            <person name="Lara M."/>
            <person name="Lee W."/>
            <person name="Lennon N."/>
            <person name="Letendre F."/>
            <person name="LeVine R."/>
            <person name="Lipovsky A."/>
            <person name="Liu X."/>
            <person name="Liu J."/>
            <person name="Liu S."/>
            <person name="Lokyitsang T."/>
            <person name="Lokyitsang Y."/>
            <person name="Lubonja R."/>
            <person name="Lui A."/>
            <person name="MacDonald P."/>
            <person name="Magnisalis V."/>
            <person name="Maru K."/>
            <person name="Matthews C."/>
            <person name="McCusker W."/>
            <person name="McDonough S."/>
            <person name="Mehta T."/>
            <person name="Meldrim J."/>
            <person name="Meneus L."/>
            <person name="Mihai O."/>
            <person name="Mihalev A."/>
            <person name="Mihova T."/>
            <person name="Mittelman R."/>
            <person name="Mlenga V."/>
            <person name="Montmayeur A."/>
            <person name="Mulrain L."/>
            <person name="Navidi A."/>
            <person name="Naylor J."/>
            <person name="Negash T."/>
            <person name="Nguyen T."/>
            <person name="Nguyen N."/>
            <person name="Nicol R."/>
            <person name="Norbu C."/>
            <person name="Norbu N."/>
            <person name="Novod N."/>
            <person name="O'Neill B."/>
            <person name="Osman S."/>
            <person name="Markiewicz E."/>
            <person name="Oyono O.L."/>
            <person name="Patti C."/>
            <person name="Phunkhang P."/>
            <person name="Pierre F."/>
            <person name="Priest M."/>
            <person name="Raghuraman S."/>
            <person name="Rege F."/>
            <person name="Reyes R."/>
            <person name="Rise C."/>
            <person name="Rogov P."/>
            <person name="Ross K."/>
            <person name="Ryan E."/>
            <person name="Settipalli S."/>
            <person name="Shea T."/>
            <person name="Sherpa N."/>
            <person name="Shi L."/>
            <person name="Shih D."/>
            <person name="Sparrow T."/>
            <person name="Spaulding J."/>
            <person name="Stalker J."/>
            <person name="Stange-Thomann N."/>
            <person name="Stavropoulos S."/>
            <person name="Stone C."/>
            <person name="Strader C."/>
            <person name="Tesfaye S."/>
            <person name="Thomson T."/>
            <person name="Thoulutsang Y."/>
            <person name="Thoulutsang D."/>
            <person name="Topham K."/>
            <person name="Topping I."/>
            <person name="Tsamla T."/>
            <person name="Vassiliev H."/>
            <person name="Vo A."/>
            <person name="Wangchuk T."/>
            <person name="Wangdi T."/>
            <person name="Weiand M."/>
            <person name="Wilkinson J."/>
            <person name="Wilson A."/>
            <person name="Yadav S."/>
            <person name="Young G."/>
            <person name="Yu Q."/>
            <person name="Zembek L."/>
            <person name="Zhong D."/>
            <person name="Zimmer A."/>
            <person name="Zwirko Z."/>
            <person name="Jaffe D.B."/>
            <person name="Alvarez P."/>
            <person name="Brockman W."/>
            <person name="Butler J."/>
            <person name="Chin C."/>
            <person name="Gnerre S."/>
            <person name="Grabherr M."/>
            <person name="Kleber M."/>
            <person name="Mauceli E."/>
            <person name="MacCallum I."/>
        </authorList>
    </citation>
    <scope>NUCLEOTIDE SEQUENCE [LARGE SCALE GENOMIC DNA]</scope>
    <source>
        <strain evidence="5">Tucson 14030-0811.24</strain>
    </source>
</reference>
<dbReference type="SUPFAM" id="SSF49899">
    <property type="entry name" value="Concanavalin A-like lectins/glucanases"/>
    <property type="match status" value="1"/>
</dbReference>
<protein>
    <recommendedName>
        <fullName evidence="2">Galectin</fullName>
    </recommendedName>
</protein>
<evidence type="ECO:0000313" key="4">
    <source>
        <dbReference type="EMBL" id="EDW83751.1"/>
    </source>
</evidence>
<name>B4NIN7_DROWI</name>
<evidence type="ECO:0000259" key="3">
    <source>
        <dbReference type="PROSITE" id="PS51304"/>
    </source>
</evidence>